<organism evidence="2">
    <name type="scientific">marine sediment metagenome</name>
    <dbReference type="NCBI Taxonomy" id="412755"/>
    <lineage>
        <taxon>unclassified sequences</taxon>
        <taxon>metagenomes</taxon>
        <taxon>ecological metagenomes</taxon>
    </lineage>
</organism>
<keyword evidence="1" id="KW-0472">Membrane</keyword>
<evidence type="ECO:0000313" key="2">
    <source>
        <dbReference type="EMBL" id="KKL59894.1"/>
    </source>
</evidence>
<gene>
    <name evidence="2" type="ORF">LCGC14_2210780</name>
</gene>
<keyword evidence="1" id="KW-0812">Transmembrane</keyword>
<sequence>MMEIITMFLGIYVALGVTVVIFQNACLLSRINEVQWQQERRACWAGDPKQGVPHHHA</sequence>
<keyword evidence="1" id="KW-1133">Transmembrane helix</keyword>
<feature type="transmembrane region" description="Helical" evidence="1">
    <location>
        <begin position="6"/>
        <end position="31"/>
    </location>
</feature>
<accession>A0A0F9DE15</accession>
<proteinExistence type="predicted"/>
<reference evidence="2" key="1">
    <citation type="journal article" date="2015" name="Nature">
        <title>Complex archaea that bridge the gap between prokaryotes and eukaryotes.</title>
        <authorList>
            <person name="Spang A."/>
            <person name="Saw J.H."/>
            <person name="Jorgensen S.L."/>
            <person name="Zaremba-Niedzwiedzka K."/>
            <person name="Martijn J."/>
            <person name="Lind A.E."/>
            <person name="van Eijk R."/>
            <person name="Schleper C."/>
            <person name="Guy L."/>
            <person name="Ettema T.J."/>
        </authorList>
    </citation>
    <scope>NUCLEOTIDE SEQUENCE</scope>
</reference>
<comment type="caution">
    <text evidence="2">The sequence shown here is derived from an EMBL/GenBank/DDBJ whole genome shotgun (WGS) entry which is preliminary data.</text>
</comment>
<dbReference type="AlphaFoldDB" id="A0A0F9DE15"/>
<name>A0A0F9DE15_9ZZZZ</name>
<dbReference type="EMBL" id="LAZR01029334">
    <property type="protein sequence ID" value="KKL59894.1"/>
    <property type="molecule type" value="Genomic_DNA"/>
</dbReference>
<evidence type="ECO:0000256" key="1">
    <source>
        <dbReference type="SAM" id="Phobius"/>
    </source>
</evidence>
<protein>
    <submittedName>
        <fullName evidence="2">Uncharacterized protein</fullName>
    </submittedName>
</protein>